<dbReference type="KEGG" id="sasa:106570347"/>
<name>A0A1S3M4Y8_SALSA</name>
<reference evidence="3" key="1">
    <citation type="submission" date="2025-08" db="UniProtKB">
        <authorList>
            <consortium name="RefSeq"/>
        </authorList>
    </citation>
    <scope>IDENTIFICATION</scope>
</reference>
<organism evidence="2 3">
    <name type="scientific">Salmo salar</name>
    <name type="common">Atlantic salmon</name>
    <dbReference type="NCBI Taxonomy" id="8030"/>
    <lineage>
        <taxon>Eukaryota</taxon>
        <taxon>Metazoa</taxon>
        <taxon>Chordata</taxon>
        <taxon>Craniata</taxon>
        <taxon>Vertebrata</taxon>
        <taxon>Euteleostomi</taxon>
        <taxon>Actinopterygii</taxon>
        <taxon>Neopterygii</taxon>
        <taxon>Teleostei</taxon>
        <taxon>Protacanthopterygii</taxon>
        <taxon>Salmoniformes</taxon>
        <taxon>Salmonidae</taxon>
        <taxon>Salmoninae</taxon>
        <taxon>Salmo</taxon>
    </lineage>
</organism>
<proteinExistence type="predicted"/>
<accession>A0A1S3M4Y8</accession>
<dbReference type="Pfam" id="PF15074">
    <property type="entry name" value="CFAP90"/>
    <property type="match status" value="1"/>
</dbReference>
<protein>
    <submittedName>
        <fullName evidence="3">Uncharacterized protein C5orf49 isoform X1</fullName>
    </submittedName>
</protein>
<dbReference type="OMA" id="RKNGIAC"/>
<keyword evidence="2" id="KW-1185">Reference proteome</keyword>
<evidence type="ECO:0000256" key="1">
    <source>
        <dbReference type="SAM" id="MobiDB-lite"/>
    </source>
</evidence>
<dbReference type="PANTHER" id="PTHR34444">
    <property type="entry name" value="LOC361192"/>
    <property type="match status" value="1"/>
</dbReference>
<dbReference type="CTD" id="134121"/>
<evidence type="ECO:0000313" key="3">
    <source>
        <dbReference type="RefSeq" id="XP_013998029.1"/>
    </source>
</evidence>
<sequence>MDVLLQSKTKPVSTISVYSYIPPRRTEPKERTYYNSDSKAREVSLYDCIYRRAEGYDSKLHRDDREHSNSRGLDLYSEESSRPAPVLSSSEYGRHMPPVLYKPGRQFARIAHIHTEFFRKNGITRNFEEGYGSVVPV</sequence>
<dbReference type="PANTHER" id="PTHR34444:SF1">
    <property type="entry name" value="CILIA- AND FLAGELLA-ASSOCIATED PROTEIN 90"/>
    <property type="match status" value="1"/>
</dbReference>
<dbReference type="InterPro" id="IPR027901">
    <property type="entry name" value="CFAP90"/>
</dbReference>
<gene>
    <name evidence="3" type="primary">cfap90</name>
</gene>
<evidence type="ECO:0000313" key="2">
    <source>
        <dbReference type="Proteomes" id="UP001652741"/>
    </source>
</evidence>
<feature type="region of interest" description="Disordered" evidence="1">
    <location>
        <begin position="60"/>
        <end position="92"/>
    </location>
</feature>
<dbReference type="AlphaFoldDB" id="A0A1S3M4Y8"/>
<dbReference type="RefSeq" id="XP_013998029.1">
    <property type="nucleotide sequence ID" value="XM_014142554.2"/>
</dbReference>
<dbReference type="Proteomes" id="UP001652741">
    <property type="component" value="Chromosome ssa14"/>
</dbReference>
<dbReference type="PaxDb" id="8030-ENSSSAP00000014483"/>
<dbReference type="GeneID" id="106570347"/>
<feature type="compositionally biased region" description="Basic and acidic residues" evidence="1">
    <location>
        <begin position="60"/>
        <end position="69"/>
    </location>
</feature>
<dbReference type="STRING" id="8030.ENSSSAP00000014483"/>
<dbReference type="OrthoDB" id="10057935at2759"/>